<dbReference type="GO" id="GO:0003700">
    <property type="term" value="F:DNA-binding transcription factor activity"/>
    <property type="evidence" value="ECO:0007669"/>
    <property type="project" value="InterPro"/>
</dbReference>
<comment type="caution">
    <text evidence="3">The sequence shown here is derived from an EMBL/GenBank/DDBJ whole genome shotgun (WGS) entry which is preliminary data.</text>
</comment>
<dbReference type="EMBL" id="PPEK01000001">
    <property type="protein sequence ID" value="PNV68921.1"/>
    <property type="molecule type" value="Genomic_DNA"/>
</dbReference>
<dbReference type="PANTHER" id="PTHR30204:SF97">
    <property type="entry name" value="MERR FAMILY REGULATORY PROTEIN"/>
    <property type="match status" value="1"/>
</dbReference>
<gene>
    <name evidence="3" type="ORF">C2L71_01690</name>
</gene>
<keyword evidence="4" id="KW-1185">Reference proteome</keyword>
<dbReference type="Pfam" id="PF13411">
    <property type="entry name" value="MerR_1"/>
    <property type="match status" value="1"/>
</dbReference>
<dbReference type="InterPro" id="IPR000551">
    <property type="entry name" value="MerR-type_HTH_dom"/>
</dbReference>
<dbReference type="Proteomes" id="UP000236197">
    <property type="component" value="Unassembled WGS sequence"/>
</dbReference>
<name>A0A2K2UF14_9ACTN</name>
<evidence type="ECO:0000313" key="4">
    <source>
        <dbReference type="Proteomes" id="UP000236197"/>
    </source>
</evidence>
<dbReference type="PROSITE" id="PS50937">
    <property type="entry name" value="HTH_MERR_2"/>
    <property type="match status" value="1"/>
</dbReference>
<proteinExistence type="predicted"/>
<evidence type="ECO:0000313" key="3">
    <source>
        <dbReference type="EMBL" id="PNV68921.1"/>
    </source>
</evidence>
<reference evidence="4" key="1">
    <citation type="submission" date="2018-01" db="EMBL/GenBank/DDBJ databases">
        <title>Rubneribacter badeniensis gen. nov., sp. nov., and Colonibacter rubneri, gen. nov., sp. nov., WGS of new members of the Eggerthellaceae.</title>
        <authorList>
            <person name="Danylec N."/>
            <person name="Stoll D.A."/>
            <person name="Doetsch A."/>
            <person name="Kulling S.E."/>
            <person name="Huch M."/>
        </authorList>
    </citation>
    <scope>NUCLEOTIDE SEQUENCE [LARGE SCALE GENOMIC DNA]</scope>
    <source>
        <strain evidence="4">ResAG-96</strain>
    </source>
</reference>
<dbReference type="SUPFAM" id="SSF55136">
    <property type="entry name" value="Probable bacterial effector-binding domain"/>
    <property type="match status" value="1"/>
</dbReference>
<dbReference type="InterPro" id="IPR011256">
    <property type="entry name" value="Reg_factor_effector_dom_sf"/>
</dbReference>
<protein>
    <submittedName>
        <fullName evidence="3">MerR family transcriptional regulator</fullName>
    </submittedName>
</protein>
<dbReference type="CDD" id="cd01107">
    <property type="entry name" value="HTH_BmrR"/>
    <property type="match status" value="1"/>
</dbReference>
<dbReference type="SMART" id="SM00422">
    <property type="entry name" value="HTH_MERR"/>
    <property type="match status" value="1"/>
</dbReference>
<dbReference type="InterPro" id="IPR009061">
    <property type="entry name" value="DNA-bd_dom_put_sf"/>
</dbReference>
<sequence>MFYIGEFSKMGKTTVKTLHHYDHIGLLRPAAVDGATGYRLYTTSQLVDLHRIQALRQAGLSVDEVAAIEDGADPRPILSRRRELVERELTARQERLARIAFMLSDEGKGFSMNHQATIKDLPSCIVFSKTMTVPDFSAYFEVIPALGRAVKAANPNLKCATPEYCFITYLDGEYKERDITIKYSEAVEEYGVESDGIVFEEAPAVTVASVMHRGPYADLPRAYAFAMNWIEQNGYRASDLARESYIDGIWNCADESQWLTEIQVPVEKR</sequence>
<keyword evidence="1" id="KW-0238">DNA-binding</keyword>
<dbReference type="SUPFAM" id="SSF46955">
    <property type="entry name" value="Putative DNA-binding domain"/>
    <property type="match status" value="1"/>
</dbReference>
<dbReference type="InterPro" id="IPR029442">
    <property type="entry name" value="GyrI-like"/>
</dbReference>
<evidence type="ECO:0000259" key="2">
    <source>
        <dbReference type="PROSITE" id="PS50937"/>
    </source>
</evidence>
<dbReference type="InterPro" id="IPR047057">
    <property type="entry name" value="MerR_fam"/>
</dbReference>
<organism evidence="3 4">
    <name type="scientific">Enteroscipio rubneri</name>
    <dbReference type="NCBI Taxonomy" id="2070686"/>
    <lineage>
        <taxon>Bacteria</taxon>
        <taxon>Bacillati</taxon>
        <taxon>Actinomycetota</taxon>
        <taxon>Coriobacteriia</taxon>
        <taxon>Eggerthellales</taxon>
        <taxon>Eggerthellaceae</taxon>
        <taxon>Enteroscipio</taxon>
    </lineage>
</organism>
<dbReference type="Gene3D" id="1.10.1660.10">
    <property type="match status" value="1"/>
</dbReference>
<dbReference type="AlphaFoldDB" id="A0A2K2UF14"/>
<dbReference type="SMART" id="SM00871">
    <property type="entry name" value="AraC_E_bind"/>
    <property type="match status" value="1"/>
</dbReference>
<accession>A0A2K2UF14</accession>
<evidence type="ECO:0000256" key="1">
    <source>
        <dbReference type="ARBA" id="ARBA00023125"/>
    </source>
</evidence>
<dbReference type="PANTHER" id="PTHR30204">
    <property type="entry name" value="REDOX-CYCLING DRUG-SENSING TRANSCRIPTIONAL ACTIVATOR SOXR"/>
    <property type="match status" value="1"/>
</dbReference>
<dbReference type="InterPro" id="IPR010499">
    <property type="entry name" value="AraC_E-bd"/>
</dbReference>
<dbReference type="OrthoDB" id="7849865at2"/>
<dbReference type="Pfam" id="PF06445">
    <property type="entry name" value="GyrI-like"/>
    <property type="match status" value="1"/>
</dbReference>
<feature type="domain" description="HTH merR-type" evidence="2">
    <location>
        <begin position="1"/>
        <end position="71"/>
    </location>
</feature>
<dbReference type="RefSeq" id="WP_103264245.1">
    <property type="nucleotide sequence ID" value="NZ_CABMLE010000001.1"/>
</dbReference>
<dbReference type="Gene3D" id="3.20.80.10">
    <property type="entry name" value="Regulatory factor, effector binding domain"/>
    <property type="match status" value="1"/>
</dbReference>
<dbReference type="GO" id="GO:0003677">
    <property type="term" value="F:DNA binding"/>
    <property type="evidence" value="ECO:0007669"/>
    <property type="project" value="UniProtKB-KW"/>
</dbReference>